<protein>
    <submittedName>
        <fullName evidence="1">Uncharacterized protein</fullName>
    </submittedName>
</protein>
<dbReference type="EMBL" id="KV417516">
    <property type="protein sequence ID" value="KZP26169.1"/>
    <property type="molecule type" value="Genomic_DNA"/>
</dbReference>
<evidence type="ECO:0000313" key="3">
    <source>
        <dbReference type="Proteomes" id="UP000076532"/>
    </source>
</evidence>
<sequence>MGNAKLNCGSRSMDIFGSQMRATNNCKSILVPRRSAAGTVPSLPRPEVHGLNERYVSNDIMLRNSCLSQY</sequence>
<organism evidence="1 3">
    <name type="scientific">Athelia psychrophila</name>
    <dbReference type="NCBI Taxonomy" id="1759441"/>
    <lineage>
        <taxon>Eukaryota</taxon>
        <taxon>Fungi</taxon>
        <taxon>Dikarya</taxon>
        <taxon>Basidiomycota</taxon>
        <taxon>Agaricomycotina</taxon>
        <taxon>Agaricomycetes</taxon>
        <taxon>Agaricomycetidae</taxon>
        <taxon>Atheliales</taxon>
        <taxon>Atheliaceae</taxon>
        <taxon>Athelia</taxon>
    </lineage>
</organism>
<proteinExistence type="predicted"/>
<reference evidence="1 3" key="1">
    <citation type="journal article" date="2016" name="Mol. Biol. Evol.">
        <title>Comparative Genomics of Early-Diverging Mushroom-Forming Fungi Provides Insights into the Origins of Lignocellulose Decay Capabilities.</title>
        <authorList>
            <person name="Nagy L.G."/>
            <person name="Riley R."/>
            <person name="Tritt A."/>
            <person name="Adam C."/>
            <person name="Daum C."/>
            <person name="Floudas D."/>
            <person name="Sun H."/>
            <person name="Yadav J.S."/>
            <person name="Pangilinan J."/>
            <person name="Larsson K.H."/>
            <person name="Matsuura K."/>
            <person name="Barry K."/>
            <person name="Labutti K."/>
            <person name="Kuo R."/>
            <person name="Ohm R.A."/>
            <person name="Bhattacharya S.S."/>
            <person name="Shirouzu T."/>
            <person name="Yoshinaga Y."/>
            <person name="Martin F.M."/>
            <person name="Grigoriev I.V."/>
            <person name="Hibbett D.S."/>
        </authorList>
    </citation>
    <scope>NUCLEOTIDE SEQUENCE [LARGE SCALE GENOMIC DNA]</scope>
    <source>
        <strain evidence="1 3">CBS 109695</strain>
    </source>
</reference>
<evidence type="ECO:0000313" key="1">
    <source>
        <dbReference type="EMBL" id="KZP11799.1"/>
    </source>
</evidence>
<dbReference type="Proteomes" id="UP000076532">
    <property type="component" value="Unassembled WGS sequence"/>
</dbReference>
<dbReference type="AlphaFoldDB" id="A0A166ANN1"/>
<gene>
    <name evidence="1" type="ORF">FIBSPDRAFT_175161</name>
    <name evidence="2" type="ORF">FIBSPDRAFT_358376</name>
</gene>
<keyword evidence="3" id="KW-1185">Reference proteome</keyword>
<name>A0A166ANN1_9AGAM</name>
<accession>A0A166ANN1</accession>
<evidence type="ECO:0000313" key="2">
    <source>
        <dbReference type="EMBL" id="KZP26169.1"/>
    </source>
</evidence>
<dbReference type="EMBL" id="KV417657">
    <property type="protein sequence ID" value="KZP11799.1"/>
    <property type="molecule type" value="Genomic_DNA"/>
</dbReference>